<proteinExistence type="predicted"/>
<dbReference type="STRING" id="1141106.GCA_000308095_00336"/>
<protein>
    <submittedName>
        <fullName evidence="1">Uncharacterized protein</fullName>
    </submittedName>
</protein>
<sequence>MMKFNLKFNLQFFADAATCGNATPAAAKTKVPMGETKLKEKHTGIVKSVTDAKSYATPALITDDAIYMEGRSFTVMKGDVAELRDYDRTQANHMDSPKITERTYFLDQEKYWGRFIDKLDKRDTEGNIDVNDVVARQSAEVVAPYLDNLRFKNIAQNAKEHIAVAAKKEYDAILSVTEKMTDDIAPTNGTLFVSPAFYTKIKQLVIALPQGDNKQQVLSQGV</sequence>
<dbReference type="RefSeq" id="WP_241520305.1">
    <property type="nucleotide sequence ID" value="NZ_UHDP01000003.1"/>
</dbReference>
<name>A0A380G5R1_STAIN</name>
<dbReference type="Proteomes" id="UP000255549">
    <property type="component" value="Unassembled WGS sequence"/>
</dbReference>
<evidence type="ECO:0000313" key="2">
    <source>
        <dbReference type="Proteomes" id="UP000255549"/>
    </source>
</evidence>
<dbReference type="EMBL" id="UHDP01000003">
    <property type="protein sequence ID" value="SUM46479.1"/>
    <property type="molecule type" value="Genomic_DNA"/>
</dbReference>
<accession>A0A380G5R1</accession>
<reference evidence="1 2" key="1">
    <citation type="submission" date="2018-06" db="EMBL/GenBank/DDBJ databases">
        <authorList>
            <consortium name="Pathogen Informatics"/>
            <person name="Doyle S."/>
        </authorList>
    </citation>
    <scope>NUCLEOTIDE SEQUENCE [LARGE SCALE GENOMIC DNA]</scope>
    <source>
        <strain evidence="2">NCTC 11048</strain>
    </source>
</reference>
<organism evidence="1 2">
    <name type="scientific">Staphylococcus intermedius NCTC 11048</name>
    <dbReference type="NCBI Taxonomy" id="1141106"/>
    <lineage>
        <taxon>Bacteria</taxon>
        <taxon>Bacillati</taxon>
        <taxon>Bacillota</taxon>
        <taxon>Bacilli</taxon>
        <taxon>Bacillales</taxon>
        <taxon>Staphylococcaceae</taxon>
        <taxon>Staphylococcus</taxon>
        <taxon>Staphylococcus intermedius group</taxon>
    </lineage>
</organism>
<evidence type="ECO:0000313" key="1">
    <source>
        <dbReference type="EMBL" id="SUM46479.1"/>
    </source>
</evidence>
<keyword evidence="2" id="KW-1185">Reference proteome</keyword>
<dbReference type="AlphaFoldDB" id="A0A380G5R1"/>
<gene>
    <name evidence="1" type="ORF">NCTC11048_01532</name>
</gene>